<organism evidence="1 2">
    <name type="scientific">Punica granatum</name>
    <name type="common">Pomegranate</name>
    <dbReference type="NCBI Taxonomy" id="22663"/>
    <lineage>
        <taxon>Eukaryota</taxon>
        <taxon>Viridiplantae</taxon>
        <taxon>Streptophyta</taxon>
        <taxon>Embryophyta</taxon>
        <taxon>Tracheophyta</taxon>
        <taxon>Spermatophyta</taxon>
        <taxon>Magnoliopsida</taxon>
        <taxon>eudicotyledons</taxon>
        <taxon>Gunneridae</taxon>
        <taxon>Pentapetalae</taxon>
        <taxon>rosids</taxon>
        <taxon>malvids</taxon>
        <taxon>Myrtales</taxon>
        <taxon>Lythraceae</taxon>
        <taxon>Punica</taxon>
    </lineage>
</organism>
<keyword evidence="2" id="KW-1185">Reference proteome</keyword>
<dbReference type="Proteomes" id="UP000233551">
    <property type="component" value="Unassembled WGS sequence"/>
</dbReference>
<reference evidence="1 2" key="1">
    <citation type="submission" date="2017-11" db="EMBL/GenBank/DDBJ databases">
        <title>De-novo sequencing of pomegranate (Punica granatum L.) genome.</title>
        <authorList>
            <person name="Akparov Z."/>
            <person name="Amiraslanov A."/>
            <person name="Hajiyeva S."/>
            <person name="Abbasov M."/>
            <person name="Kaur K."/>
            <person name="Hamwieh A."/>
            <person name="Solovyev V."/>
            <person name="Salamov A."/>
            <person name="Braich B."/>
            <person name="Kosarev P."/>
            <person name="Mahmoud A."/>
            <person name="Hajiyev E."/>
            <person name="Babayeva S."/>
            <person name="Izzatullayeva V."/>
            <person name="Mammadov A."/>
            <person name="Mammadov A."/>
            <person name="Sharifova S."/>
            <person name="Ojaghi J."/>
            <person name="Eynullazada K."/>
            <person name="Bayramov B."/>
            <person name="Abdulazimova A."/>
            <person name="Shahmuradov I."/>
        </authorList>
    </citation>
    <scope>NUCLEOTIDE SEQUENCE [LARGE SCALE GENOMIC DNA]</scope>
    <source>
        <strain evidence="2">cv. AG2017</strain>
        <tissue evidence="1">Leaf</tissue>
    </source>
</reference>
<protein>
    <submittedName>
        <fullName evidence="1">Uncharacterized protein</fullName>
    </submittedName>
</protein>
<sequence>MSGTFREPWKNATPIGFFLVGLGGWWEGVVRWPTGVLPPPICSLVNGGSRYAVGPPPPITAPQETSPEALDASCAIAWGAMAGKPPPFSLSNMERCRGSLGWGWGFRFAPFLFDFDLREKEGQISGGGTPSAIAPSGDLVEGFWSLGCSGWRGLTPPICLPGNKKRPADQTPMNLRTTSCFGRYF</sequence>
<evidence type="ECO:0000313" key="2">
    <source>
        <dbReference type="Proteomes" id="UP000233551"/>
    </source>
</evidence>
<gene>
    <name evidence="1" type="ORF">CRG98_004209</name>
</gene>
<dbReference type="EMBL" id="PGOL01000172">
    <property type="protein sequence ID" value="PKI75420.1"/>
    <property type="molecule type" value="Genomic_DNA"/>
</dbReference>
<dbReference type="AlphaFoldDB" id="A0A2I0L464"/>
<proteinExistence type="predicted"/>
<evidence type="ECO:0000313" key="1">
    <source>
        <dbReference type="EMBL" id="PKI75420.1"/>
    </source>
</evidence>
<accession>A0A2I0L464</accession>
<comment type="caution">
    <text evidence="1">The sequence shown here is derived from an EMBL/GenBank/DDBJ whole genome shotgun (WGS) entry which is preliminary data.</text>
</comment>
<name>A0A2I0L464_PUNGR</name>